<proteinExistence type="predicted"/>
<keyword evidence="2" id="KW-1185">Reference proteome</keyword>
<comment type="caution">
    <text evidence="1">The sequence shown here is derived from an EMBL/GenBank/DDBJ whole genome shotgun (WGS) entry which is preliminary data.</text>
</comment>
<dbReference type="AlphaFoldDB" id="A0A210PLW4"/>
<evidence type="ECO:0000313" key="2">
    <source>
        <dbReference type="Proteomes" id="UP000242188"/>
    </source>
</evidence>
<dbReference type="Proteomes" id="UP000242188">
    <property type="component" value="Unassembled WGS sequence"/>
</dbReference>
<evidence type="ECO:0000313" key="1">
    <source>
        <dbReference type="EMBL" id="OWF37473.1"/>
    </source>
</evidence>
<sequence>MTCAKPATSKTRKVQHRNHYGGTLLVASSIIPLLMSPQDRIRLSCCPVDTTWGNWRACLTVSSSQ</sequence>
<gene>
    <name evidence="1" type="ORF">KP79_PYT04687</name>
</gene>
<reference evidence="1 2" key="1">
    <citation type="journal article" date="2017" name="Nat. Ecol. Evol.">
        <title>Scallop genome provides insights into evolution of bilaterian karyotype and development.</title>
        <authorList>
            <person name="Wang S."/>
            <person name="Zhang J."/>
            <person name="Jiao W."/>
            <person name="Li J."/>
            <person name="Xun X."/>
            <person name="Sun Y."/>
            <person name="Guo X."/>
            <person name="Huan P."/>
            <person name="Dong B."/>
            <person name="Zhang L."/>
            <person name="Hu X."/>
            <person name="Sun X."/>
            <person name="Wang J."/>
            <person name="Zhao C."/>
            <person name="Wang Y."/>
            <person name="Wang D."/>
            <person name="Huang X."/>
            <person name="Wang R."/>
            <person name="Lv J."/>
            <person name="Li Y."/>
            <person name="Zhang Z."/>
            <person name="Liu B."/>
            <person name="Lu W."/>
            <person name="Hui Y."/>
            <person name="Liang J."/>
            <person name="Zhou Z."/>
            <person name="Hou R."/>
            <person name="Li X."/>
            <person name="Liu Y."/>
            <person name="Li H."/>
            <person name="Ning X."/>
            <person name="Lin Y."/>
            <person name="Zhao L."/>
            <person name="Xing Q."/>
            <person name="Dou J."/>
            <person name="Li Y."/>
            <person name="Mao J."/>
            <person name="Guo H."/>
            <person name="Dou H."/>
            <person name="Li T."/>
            <person name="Mu C."/>
            <person name="Jiang W."/>
            <person name="Fu Q."/>
            <person name="Fu X."/>
            <person name="Miao Y."/>
            <person name="Liu J."/>
            <person name="Yu Q."/>
            <person name="Li R."/>
            <person name="Liao H."/>
            <person name="Li X."/>
            <person name="Kong Y."/>
            <person name="Jiang Z."/>
            <person name="Chourrout D."/>
            <person name="Li R."/>
            <person name="Bao Z."/>
        </authorList>
    </citation>
    <scope>NUCLEOTIDE SEQUENCE [LARGE SCALE GENOMIC DNA]</scope>
    <source>
        <strain evidence="1 2">PY_sf001</strain>
    </source>
</reference>
<organism evidence="1 2">
    <name type="scientific">Mizuhopecten yessoensis</name>
    <name type="common">Japanese scallop</name>
    <name type="synonym">Patinopecten yessoensis</name>
    <dbReference type="NCBI Taxonomy" id="6573"/>
    <lineage>
        <taxon>Eukaryota</taxon>
        <taxon>Metazoa</taxon>
        <taxon>Spiralia</taxon>
        <taxon>Lophotrochozoa</taxon>
        <taxon>Mollusca</taxon>
        <taxon>Bivalvia</taxon>
        <taxon>Autobranchia</taxon>
        <taxon>Pteriomorphia</taxon>
        <taxon>Pectinida</taxon>
        <taxon>Pectinoidea</taxon>
        <taxon>Pectinidae</taxon>
        <taxon>Mizuhopecten</taxon>
    </lineage>
</organism>
<accession>A0A210PLW4</accession>
<protein>
    <submittedName>
        <fullName evidence="1">Uncharacterized protein</fullName>
    </submittedName>
</protein>
<dbReference type="EMBL" id="NEDP02005589">
    <property type="protein sequence ID" value="OWF37473.1"/>
    <property type="molecule type" value="Genomic_DNA"/>
</dbReference>
<name>A0A210PLW4_MIZYE</name>